<keyword evidence="2" id="KW-1185">Reference proteome</keyword>
<dbReference type="RefSeq" id="WP_253887825.1">
    <property type="nucleotide sequence ID" value="NZ_BAAAVB010000013.1"/>
</dbReference>
<protein>
    <submittedName>
        <fullName evidence="1">Uncharacterized protein</fullName>
    </submittedName>
</protein>
<comment type="caution">
    <text evidence="1">The sequence shown here is derived from an EMBL/GenBank/DDBJ whole genome shotgun (WGS) entry which is preliminary data.</text>
</comment>
<sequence length="86" mass="9678">MDIAANADQLRWLSTRIPDTAVHQIRDELHALRRDAAQTQGDTARAQQIENLAATVTSTLDDTITALQRWRDALSDHTDHHQRGLP</sequence>
<name>A0ABT1IDY6_9PSEU</name>
<reference evidence="1 2" key="1">
    <citation type="submission" date="2022-06" db="EMBL/GenBank/DDBJ databases">
        <title>Genomic Encyclopedia of Archaeal and Bacterial Type Strains, Phase II (KMG-II): from individual species to whole genera.</title>
        <authorList>
            <person name="Goeker M."/>
        </authorList>
    </citation>
    <scope>NUCLEOTIDE SEQUENCE [LARGE SCALE GENOMIC DNA]</scope>
    <source>
        <strain evidence="1 2">DSM 44255</strain>
    </source>
</reference>
<accession>A0ABT1IDY6</accession>
<dbReference type="Proteomes" id="UP001205185">
    <property type="component" value="Unassembled WGS sequence"/>
</dbReference>
<organism evidence="1 2">
    <name type="scientific">Actinokineospora diospyrosa</name>
    <dbReference type="NCBI Taxonomy" id="103728"/>
    <lineage>
        <taxon>Bacteria</taxon>
        <taxon>Bacillati</taxon>
        <taxon>Actinomycetota</taxon>
        <taxon>Actinomycetes</taxon>
        <taxon>Pseudonocardiales</taxon>
        <taxon>Pseudonocardiaceae</taxon>
        <taxon>Actinokineospora</taxon>
    </lineage>
</organism>
<dbReference type="EMBL" id="JAMTCO010000008">
    <property type="protein sequence ID" value="MCP2270857.1"/>
    <property type="molecule type" value="Genomic_DNA"/>
</dbReference>
<evidence type="ECO:0000313" key="1">
    <source>
        <dbReference type="EMBL" id="MCP2270857.1"/>
    </source>
</evidence>
<evidence type="ECO:0000313" key="2">
    <source>
        <dbReference type="Proteomes" id="UP001205185"/>
    </source>
</evidence>
<gene>
    <name evidence="1" type="ORF">LV75_003369</name>
</gene>
<proteinExistence type="predicted"/>